<feature type="domain" description="Myb-like" evidence="11">
    <location>
        <begin position="6"/>
        <end position="53"/>
    </location>
</feature>
<keyword evidence="9" id="KW-0175">Coiled coil</keyword>
<feature type="domain" description="HTH myb-type" evidence="12">
    <location>
        <begin position="58"/>
        <end position="107"/>
    </location>
</feature>
<dbReference type="Proteomes" id="UP000094801">
    <property type="component" value="Unassembled WGS sequence"/>
</dbReference>
<dbReference type="AlphaFoldDB" id="A0A1E4SU73"/>
<keyword evidence="6" id="KW-0508">mRNA splicing</keyword>
<sequence length="382" mass="44636">MPIYVKGGVWSNVEDEVLKAAISKYGLNQWSRVSSLLYNKTAKQCKLRWQEYLNPTIKKLNWTSNEDSKLLELIKLRPNQWNSISLLMNRTSNQCIERYQQLLDDHTTNTNEKLTLIGNVDQLNLNPESKIAKPDLSTLNDDEREMLSEAKARLANTQGKKAKRKAREKLLNESKRLANLHKRRELKQVGIDIKLKTKKTFDLQMDYNKDIAFERDLPNGRFDTGEELNDNLLDIDKFNTKTNLKGSKNQEIDKELKKEKRKKDKKPQNDVVAIPTIEQSNEFKRRKLNLSNPNDMDDDDDDEEDIDLKINKLTNEIHEKTNETSVLFTRSTSDEDIQQVPVNNNEKQLKPFDFKLELKIKLMNLPKPLNDYQLIIPDKLQQ</sequence>
<dbReference type="InterPro" id="IPR009057">
    <property type="entry name" value="Homeodomain-like_sf"/>
</dbReference>
<evidence type="ECO:0000256" key="6">
    <source>
        <dbReference type="ARBA" id="ARBA00023187"/>
    </source>
</evidence>
<dbReference type="PANTHER" id="PTHR45885:SF1">
    <property type="entry name" value="CELL DIVISION CYCLE 5-LIKE PROTEIN"/>
    <property type="match status" value="1"/>
</dbReference>
<dbReference type="InterPro" id="IPR047240">
    <property type="entry name" value="SANT_CDC5L_II"/>
</dbReference>
<dbReference type="PROSITE" id="PS51294">
    <property type="entry name" value="HTH_MYB"/>
    <property type="match status" value="2"/>
</dbReference>
<protein>
    <recommendedName>
        <fullName evidence="8">Pre-mRNA-splicing factor CEF1</fullName>
    </recommendedName>
</protein>
<evidence type="ECO:0000256" key="5">
    <source>
        <dbReference type="ARBA" id="ARBA00023125"/>
    </source>
</evidence>
<feature type="domain" description="HTH myb-type" evidence="12">
    <location>
        <begin position="1"/>
        <end position="57"/>
    </location>
</feature>
<dbReference type="GO" id="GO:0000398">
    <property type="term" value="P:mRNA splicing, via spliceosome"/>
    <property type="evidence" value="ECO:0007669"/>
    <property type="project" value="InterPro"/>
</dbReference>
<dbReference type="OrthoDB" id="1410009at2759"/>
<keyword evidence="2" id="KW-0507">mRNA processing</keyword>
<evidence type="ECO:0000256" key="2">
    <source>
        <dbReference type="ARBA" id="ARBA00022664"/>
    </source>
</evidence>
<evidence type="ECO:0000256" key="4">
    <source>
        <dbReference type="ARBA" id="ARBA00022737"/>
    </source>
</evidence>
<feature type="non-terminal residue" evidence="13">
    <location>
        <position position="382"/>
    </location>
</feature>
<dbReference type="GO" id="GO:0005681">
    <property type="term" value="C:spliceosomal complex"/>
    <property type="evidence" value="ECO:0007669"/>
    <property type="project" value="UniProtKB-KW"/>
</dbReference>
<evidence type="ECO:0000256" key="8">
    <source>
        <dbReference type="ARBA" id="ARBA00034837"/>
    </source>
</evidence>
<keyword evidence="5" id="KW-0238">DNA-binding</keyword>
<dbReference type="InterPro" id="IPR047242">
    <property type="entry name" value="CDC5L/Cef1"/>
</dbReference>
<feature type="coiled-coil region" evidence="9">
    <location>
        <begin position="140"/>
        <end position="183"/>
    </location>
</feature>
<evidence type="ECO:0000256" key="7">
    <source>
        <dbReference type="ARBA" id="ARBA00023242"/>
    </source>
</evidence>
<dbReference type="GO" id="GO:0003677">
    <property type="term" value="F:DNA binding"/>
    <property type="evidence" value="ECO:0007669"/>
    <property type="project" value="UniProtKB-KW"/>
</dbReference>
<dbReference type="InterPro" id="IPR001005">
    <property type="entry name" value="SANT/Myb"/>
</dbReference>
<feature type="region of interest" description="Disordered" evidence="10">
    <location>
        <begin position="284"/>
        <end position="303"/>
    </location>
</feature>
<dbReference type="InterPro" id="IPR017930">
    <property type="entry name" value="Myb_dom"/>
</dbReference>
<evidence type="ECO:0000256" key="9">
    <source>
        <dbReference type="SAM" id="Coils"/>
    </source>
</evidence>
<gene>
    <name evidence="13" type="ORF">CANARDRAFT_203967</name>
</gene>
<evidence type="ECO:0000256" key="1">
    <source>
        <dbReference type="ARBA" id="ARBA00010506"/>
    </source>
</evidence>
<evidence type="ECO:0000256" key="10">
    <source>
        <dbReference type="SAM" id="MobiDB-lite"/>
    </source>
</evidence>
<comment type="similarity">
    <text evidence="1">Belongs to the CEF1 family.</text>
</comment>
<evidence type="ECO:0000313" key="14">
    <source>
        <dbReference type="Proteomes" id="UP000094801"/>
    </source>
</evidence>
<evidence type="ECO:0000313" key="13">
    <source>
        <dbReference type="EMBL" id="ODV83031.1"/>
    </source>
</evidence>
<organism evidence="13 14">
    <name type="scientific">[Candida] arabinofermentans NRRL YB-2248</name>
    <dbReference type="NCBI Taxonomy" id="983967"/>
    <lineage>
        <taxon>Eukaryota</taxon>
        <taxon>Fungi</taxon>
        <taxon>Dikarya</taxon>
        <taxon>Ascomycota</taxon>
        <taxon>Saccharomycotina</taxon>
        <taxon>Pichiomycetes</taxon>
        <taxon>Pichiales</taxon>
        <taxon>Pichiaceae</taxon>
        <taxon>Ogataea</taxon>
        <taxon>Ogataea/Candida clade</taxon>
    </lineage>
</organism>
<dbReference type="EMBL" id="KV453869">
    <property type="protein sequence ID" value="ODV83031.1"/>
    <property type="molecule type" value="Genomic_DNA"/>
</dbReference>
<evidence type="ECO:0000259" key="12">
    <source>
        <dbReference type="PROSITE" id="PS51294"/>
    </source>
</evidence>
<evidence type="ECO:0000256" key="3">
    <source>
        <dbReference type="ARBA" id="ARBA00022728"/>
    </source>
</evidence>
<keyword evidence="14" id="KW-1185">Reference proteome</keyword>
<dbReference type="GO" id="GO:0000974">
    <property type="term" value="C:Prp19 complex"/>
    <property type="evidence" value="ECO:0007669"/>
    <property type="project" value="InterPro"/>
</dbReference>
<keyword evidence="3" id="KW-0747">Spliceosome</keyword>
<dbReference type="CDD" id="cd11659">
    <property type="entry name" value="SANT_CDC5_II"/>
    <property type="match status" value="1"/>
</dbReference>
<dbReference type="STRING" id="983967.A0A1E4SU73"/>
<accession>A0A1E4SU73</accession>
<dbReference type="PANTHER" id="PTHR45885">
    <property type="entry name" value="CELL DIVISION CYCLE 5-LIKE PROTEIN"/>
    <property type="match status" value="1"/>
</dbReference>
<name>A0A1E4SU73_9ASCO</name>
<dbReference type="CDD" id="cd00167">
    <property type="entry name" value="SANT"/>
    <property type="match status" value="1"/>
</dbReference>
<dbReference type="SUPFAM" id="SSF46689">
    <property type="entry name" value="Homeodomain-like"/>
    <property type="match status" value="1"/>
</dbReference>
<keyword evidence="4" id="KW-0677">Repeat</keyword>
<dbReference type="Pfam" id="PF00249">
    <property type="entry name" value="Myb_DNA-binding"/>
    <property type="match status" value="2"/>
</dbReference>
<dbReference type="PROSITE" id="PS50090">
    <property type="entry name" value="MYB_LIKE"/>
    <property type="match status" value="2"/>
</dbReference>
<feature type="domain" description="Myb-like" evidence="11">
    <location>
        <begin position="54"/>
        <end position="103"/>
    </location>
</feature>
<evidence type="ECO:0000259" key="11">
    <source>
        <dbReference type="PROSITE" id="PS50090"/>
    </source>
</evidence>
<keyword evidence="7" id="KW-0539">Nucleus</keyword>
<reference evidence="14" key="1">
    <citation type="submission" date="2016-04" db="EMBL/GenBank/DDBJ databases">
        <title>Comparative genomics of biotechnologically important yeasts.</title>
        <authorList>
            <consortium name="DOE Joint Genome Institute"/>
            <person name="Riley R."/>
            <person name="Haridas S."/>
            <person name="Wolfe K.H."/>
            <person name="Lopes M.R."/>
            <person name="Hittinger C.T."/>
            <person name="Goker M."/>
            <person name="Salamov A."/>
            <person name="Wisecaver J."/>
            <person name="Long T.M."/>
            <person name="Aerts A.L."/>
            <person name="Barry K."/>
            <person name="Choi C."/>
            <person name="Clum A."/>
            <person name="Coughlan A.Y."/>
            <person name="Deshpande S."/>
            <person name="Douglass A.P."/>
            <person name="Hanson S.J."/>
            <person name="Klenk H.-P."/>
            <person name="Labutti K."/>
            <person name="Lapidus A."/>
            <person name="Lindquist E."/>
            <person name="Lipzen A."/>
            <person name="Meier-Kolthoff J.P."/>
            <person name="Ohm R.A."/>
            <person name="Otillar R.P."/>
            <person name="Pangilinan J."/>
            <person name="Peng Y."/>
            <person name="Rokas A."/>
            <person name="Rosa C.A."/>
            <person name="Scheuner C."/>
            <person name="Sibirny A.A."/>
            <person name="Slot J.C."/>
            <person name="Stielow J.B."/>
            <person name="Sun H."/>
            <person name="Kurtzman C.P."/>
            <person name="Blackwell M."/>
            <person name="Grigoriev I.V."/>
            <person name="Jeffries T.W."/>
        </authorList>
    </citation>
    <scope>NUCLEOTIDE SEQUENCE [LARGE SCALE GENOMIC DNA]</scope>
    <source>
        <strain evidence="14">NRRL YB-2248</strain>
    </source>
</reference>
<dbReference type="SMART" id="SM00717">
    <property type="entry name" value="SANT"/>
    <property type="match status" value="2"/>
</dbReference>
<proteinExistence type="inferred from homology"/>
<dbReference type="Gene3D" id="1.10.10.60">
    <property type="entry name" value="Homeodomain-like"/>
    <property type="match status" value="2"/>
</dbReference>